<protein>
    <submittedName>
        <fullName evidence="2">Uncharacterized protein</fullName>
    </submittedName>
</protein>
<sequence>TEPAPPESGERQHAADLSRLATEGEGLSGTGDAHLLPDQHRRQHGAEHGQDHAQDPRCVHRRAP</sequence>
<accession>A0A699X0E3</accession>
<evidence type="ECO:0000256" key="1">
    <source>
        <dbReference type="SAM" id="MobiDB-lite"/>
    </source>
</evidence>
<dbReference type="EMBL" id="BKCJ011769116">
    <property type="protein sequence ID" value="GFD51356.1"/>
    <property type="molecule type" value="Genomic_DNA"/>
</dbReference>
<evidence type="ECO:0000313" key="2">
    <source>
        <dbReference type="EMBL" id="GFD51356.1"/>
    </source>
</evidence>
<organism evidence="2">
    <name type="scientific">Tanacetum cinerariifolium</name>
    <name type="common">Dalmatian daisy</name>
    <name type="synonym">Chrysanthemum cinerariifolium</name>
    <dbReference type="NCBI Taxonomy" id="118510"/>
    <lineage>
        <taxon>Eukaryota</taxon>
        <taxon>Viridiplantae</taxon>
        <taxon>Streptophyta</taxon>
        <taxon>Embryophyta</taxon>
        <taxon>Tracheophyta</taxon>
        <taxon>Spermatophyta</taxon>
        <taxon>Magnoliopsida</taxon>
        <taxon>eudicotyledons</taxon>
        <taxon>Gunneridae</taxon>
        <taxon>Pentapetalae</taxon>
        <taxon>asterids</taxon>
        <taxon>campanulids</taxon>
        <taxon>Asterales</taxon>
        <taxon>Asteraceae</taxon>
        <taxon>Asteroideae</taxon>
        <taxon>Anthemideae</taxon>
        <taxon>Anthemidinae</taxon>
        <taxon>Tanacetum</taxon>
    </lineage>
</organism>
<comment type="caution">
    <text evidence="2">The sequence shown here is derived from an EMBL/GenBank/DDBJ whole genome shotgun (WGS) entry which is preliminary data.</text>
</comment>
<dbReference type="AlphaFoldDB" id="A0A699X0E3"/>
<gene>
    <name evidence="2" type="ORF">Tci_923325</name>
</gene>
<name>A0A699X0E3_TANCI</name>
<reference evidence="2" key="1">
    <citation type="journal article" date="2019" name="Sci. Rep.">
        <title>Draft genome of Tanacetum cinerariifolium, the natural source of mosquito coil.</title>
        <authorList>
            <person name="Yamashiro T."/>
            <person name="Shiraishi A."/>
            <person name="Satake H."/>
            <person name="Nakayama K."/>
        </authorList>
    </citation>
    <scope>NUCLEOTIDE SEQUENCE</scope>
</reference>
<feature type="region of interest" description="Disordered" evidence="1">
    <location>
        <begin position="1"/>
        <end position="64"/>
    </location>
</feature>
<proteinExistence type="predicted"/>
<feature type="compositionally biased region" description="Basic and acidic residues" evidence="1">
    <location>
        <begin position="35"/>
        <end position="58"/>
    </location>
</feature>
<feature type="non-terminal residue" evidence="2">
    <location>
        <position position="1"/>
    </location>
</feature>